<evidence type="ECO:0000313" key="2">
    <source>
        <dbReference type="EMBL" id="VAV98625.1"/>
    </source>
</evidence>
<name>A0A3B0SV09_9ZZZZ</name>
<protein>
    <submittedName>
        <fullName evidence="2">Uncharacterized protein</fullName>
    </submittedName>
</protein>
<evidence type="ECO:0000256" key="1">
    <source>
        <dbReference type="SAM" id="MobiDB-lite"/>
    </source>
</evidence>
<organism evidence="2">
    <name type="scientific">hydrothermal vent metagenome</name>
    <dbReference type="NCBI Taxonomy" id="652676"/>
    <lineage>
        <taxon>unclassified sequences</taxon>
        <taxon>metagenomes</taxon>
        <taxon>ecological metagenomes</taxon>
    </lineage>
</organism>
<feature type="non-terminal residue" evidence="2">
    <location>
        <position position="101"/>
    </location>
</feature>
<feature type="region of interest" description="Disordered" evidence="1">
    <location>
        <begin position="1"/>
        <end position="25"/>
    </location>
</feature>
<proteinExistence type="predicted"/>
<reference evidence="2" key="1">
    <citation type="submission" date="2018-06" db="EMBL/GenBank/DDBJ databases">
        <authorList>
            <person name="Zhirakovskaya E."/>
        </authorList>
    </citation>
    <scope>NUCLEOTIDE SEQUENCE</scope>
</reference>
<gene>
    <name evidence="2" type="ORF">MNBD_ACTINO01-1365</name>
</gene>
<sequence>MSRADKKITPGRLDGPATPSRGRSWSKYGRIETVDTHDGDTAEVIVDLSVNVDQDVESTVTSSKYAERSFGAQLLPLPEDDDGDQEPEPVFVTEWVSQRSI</sequence>
<dbReference type="EMBL" id="UOEI01000237">
    <property type="protein sequence ID" value="VAV98625.1"/>
    <property type="molecule type" value="Genomic_DNA"/>
</dbReference>
<dbReference type="AlphaFoldDB" id="A0A3B0SV09"/>
<accession>A0A3B0SV09</accession>